<dbReference type="SUPFAM" id="SSF56349">
    <property type="entry name" value="DNA breaking-rejoining enzymes"/>
    <property type="match status" value="1"/>
</dbReference>
<dbReference type="AlphaFoldDB" id="A0A0C6EHW5"/>
<comment type="similarity">
    <text evidence="2">Belongs to the type IB topoisomerase family.</text>
</comment>
<feature type="domain" description="DNA topoisomerase IB N-terminal" evidence="8">
    <location>
        <begin position="33"/>
        <end position="81"/>
    </location>
</feature>
<reference evidence="11 13" key="2">
    <citation type="submission" date="2017-08" db="EMBL/GenBank/DDBJ databases">
        <authorList>
            <person name="Feschi L."/>
            <person name="Jeukens J."/>
            <person name="Emond-Rheault J.-G."/>
            <person name="Kukavica-Ibrulj I."/>
            <person name="Boyle B."/>
            <person name="Levesque R.C."/>
        </authorList>
    </citation>
    <scope>NUCLEOTIDE SEQUENCE [LARGE SCALE GENOMIC DNA]</scope>
    <source>
        <strain evidence="11 13">PA-W36</strain>
    </source>
</reference>
<comment type="catalytic activity">
    <reaction evidence="1">
        <text>ATP-independent breakage of single-stranded DNA, followed by passage and rejoining.</text>
        <dbReference type="EC" id="5.6.2.1"/>
    </reaction>
</comment>
<protein>
    <recommendedName>
        <fullName evidence="3">DNA topoisomerase</fullName>
        <ecNumber evidence="3">5.6.2.1</ecNumber>
    </recommendedName>
</protein>
<dbReference type="RefSeq" id="WP_003113726.1">
    <property type="nucleotide sequence ID" value="NZ_AP014651.1"/>
</dbReference>
<dbReference type="Pfam" id="PF01028">
    <property type="entry name" value="Topoisom_I"/>
    <property type="match status" value="1"/>
</dbReference>
<dbReference type="SMR" id="A0A0C6EHW5"/>
<dbReference type="GO" id="GO:0006265">
    <property type="term" value="P:DNA topological change"/>
    <property type="evidence" value="ECO:0007669"/>
    <property type="project" value="InterPro"/>
</dbReference>
<dbReference type="SUPFAM" id="SSF55869">
    <property type="entry name" value="DNA topoisomerase I domain"/>
    <property type="match status" value="1"/>
</dbReference>
<dbReference type="PRINTS" id="PR00416">
    <property type="entry name" value="EUTPISMRASEI"/>
</dbReference>
<dbReference type="InterPro" id="IPR035447">
    <property type="entry name" value="DNA_topo_I_N_sf"/>
</dbReference>
<dbReference type="InterPro" id="IPR011010">
    <property type="entry name" value="DNA_brk_join_enz"/>
</dbReference>
<dbReference type="Proteomes" id="UP000433532">
    <property type="component" value="Unassembled WGS sequence"/>
</dbReference>
<evidence type="ECO:0000313" key="14">
    <source>
        <dbReference type="Proteomes" id="UP000433532"/>
    </source>
</evidence>
<evidence type="ECO:0000313" key="11">
    <source>
        <dbReference type="EMBL" id="RPM14194.1"/>
    </source>
</evidence>
<dbReference type="GO" id="GO:0003677">
    <property type="term" value="F:DNA binding"/>
    <property type="evidence" value="ECO:0007669"/>
    <property type="project" value="UniProtKB-KW"/>
</dbReference>
<keyword evidence="6 11" id="KW-0413">Isomerase</keyword>
<dbReference type="Proteomes" id="UP000194857">
    <property type="component" value="Unassembled WGS sequence"/>
</dbReference>
<proteinExistence type="inferred from homology"/>
<sequence length="333" mass="38011">MSAAPPDIPALPAGLCYVDDRQPGIRRRRQGKRFVYFDADGQRIGDAEEIRRLDKLAIPPAYREVWICPDPNGHLQATGRDARGRKQYRYHPRWREVRDADKYERLLRFGQALPRLRRHIDAQLRLPGLGRDKVVALAVALLDATLIRVGNHRYARDNRSYGLTTLRTRHVDVNGSRIRFRFKGKSGIEHDVSLEHPRLARVLRRCLELPGQDLLQYLDEDGQPHRIGSHDINEYLRRHTGEDFSAKDYRTWAGSALALERLRRAEADGLGAVVAEVAAELGNSVAICRQCYIHPAIIEAYQAGQLGQLRRARKRRWLSAEEATLLAFLDTPG</sequence>
<dbReference type="Gene3D" id="3.90.15.10">
    <property type="entry name" value="Topoisomerase I, Chain A, domain 3"/>
    <property type="match status" value="1"/>
</dbReference>
<dbReference type="Pfam" id="PF21338">
    <property type="entry name" value="Top1B_N_bact"/>
    <property type="match status" value="1"/>
</dbReference>
<dbReference type="Proteomes" id="UP000284767">
    <property type="component" value="Unassembled WGS sequence"/>
</dbReference>
<dbReference type="InterPro" id="IPR014711">
    <property type="entry name" value="TopoI_cat_a-hlx-sub_euk"/>
</dbReference>
<dbReference type="Gene3D" id="3.30.66.10">
    <property type="entry name" value="DNA topoisomerase I domain"/>
    <property type="match status" value="1"/>
</dbReference>
<dbReference type="InterPro" id="IPR049331">
    <property type="entry name" value="Top1B_N_bact"/>
</dbReference>
<keyword evidence="4" id="KW-0799">Topoisomerase</keyword>
<dbReference type="EMBL" id="NFFZ01000019">
    <property type="protein sequence ID" value="OTI56988.1"/>
    <property type="molecule type" value="Genomic_DNA"/>
</dbReference>
<evidence type="ECO:0000313" key="10">
    <source>
        <dbReference type="EMBL" id="OTI56988.1"/>
    </source>
</evidence>
<evidence type="ECO:0000256" key="5">
    <source>
        <dbReference type="ARBA" id="ARBA00023125"/>
    </source>
</evidence>
<evidence type="ECO:0000259" key="7">
    <source>
        <dbReference type="Pfam" id="PF01028"/>
    </source>
</evidence>
<evidence type="ECO:0000313" key="9">
    <source>
        <dbReference type="EMBL" id="MUI38535.1"/>
    </source>
</evidence>
<dbReference type="InterPro" id="IPR013500">
    <property type="entry name" value="TopoI_cat_euk"/>
</dbReference>
<dbReference type="InterPro" id="IPR001631">
    <property type="entry name" value="TopoI"/>
</dbReference>
<gene>
    <name evidence="10" type="ORF">CAZ10_28195</name>
    <name evidence="9" type="ORF">GNQ48_26355</name>
    <name evidence="11" type="ORF">IPC1295_16390</name>
</gene>
<accession>A0A0C6EHW5</accession>
<accession>A0A1S1CAK1</accession>
<reference evidence="10 12" key="1">
    <citation type="submission" date="2017-05" db="EMBL/GenBank/DDBJ databases">
        <authorList>
            <person name="Song R."/>
            <person name="Chenine A.L."/>
            <person name="Ruprecht R.M."/>
        </authorList>
    </citation>
    <scope>NUCLEOTIDE SEQUENCE [LARGE SCALE GENOMIC DNA]</scope>
    <source>
        <strain evidence="10 12">S567_C10_BS</strain>
    </source>
</reference>
<evidence type="ECO:0000256" key="3">
    <source>
        <dbReference type="ARBA" id="ARBA00012891"/>
    </source>
</evidence>
<dbReference type="EC" id="5.6.2.1" evidence="3"/>
<reference evidence="11 13" key="3">
    <citation type="submission" date="2019-01" db="EMBL/GenBank/DDBJ databases">
        <title>The Pseudomonas aeruginosa pan-genome provides new insights on its population structure, horizontal gene transfer and pathogenicity.</title>
        <authorList>
            <person name="Freschi L."/>
            <person name="Vincent A.T."/>
            <person name="Jeukens J."/>
            <person name="Emond-Rheault J.-G."/>
            <person name="Kukavica-Ibrulj I."/>
            <person name="Dupont M.-J."/>
            <person name="Charette S.J."/>
            <person name="Boyle B."/>
            <person name="Levesque R.C."/>
        </authorList>
    </citation>
    <scope>NUCLEOTIDE SEQUENCE [LARGE SCALE GENOMIC DNA]</scope>
    <source>
        <strain evidence="11 13">PA-W36</strain>
    </source>
</reference>
<evidence type="ECO:0000259" key="8">
    <source>
        <dbReference type="Pfam" id="PF21338"/>
    </source>
</evidence>
<dbReference type="EMBL" id="WOAD01000031">
    <property type="protein sequence ID" value="MUI38535.1"/>
    <property type="molecule type" value="Genomic_DNA"/>
</dbReference>
<evidence type="ECO:0000256" key="2">
    <source>
        <dbReference type="ARBA" id="ARBA00006645"/>
    </source>
</evidence>
<dbReference type="PROSITE" id="PS52038">
    <property type="entry name" value="TOPO_IB_2"/>
    <property type="match status" value="1"/>
</dbReference>
<evidence type="ECO:0000313" key="12">
    <source>
        <dbReference type="Proteomes" id="UP000194857"/>
    </source>
</evidence>
<dbReference type="EMBL" id="NSNE01000009">
    <property type="protein sequence ID" value="RPM14194.1"/>
    <property type="molecule type" value="Genomic_DNA"/>
</dbReference>
<evidence type="ECO:0000256" key="4">
    <source>
        <dbReference type="ARBA" id="ARBA00023029"/>
    </source>
</evidence>
<reference evidence="9 14" key="4">
    <citation type="submission" date="2019-11" db="EMBL/GenBank/DDBJ databases">
        <title>Genomes of ocular Pseudomonas aeruginosa isolates.</title>
        <authorList>
            <person name="Khan M."/>
            <person name="Rice S.A."/>
            <person name="Willcox M.D.P."/>
            <person name="Stapleton F."/>
        </authorList>
    </citation>
    <scope>NUCLEOTIDE SEQUENCE [LARGE SCALE GENOMIC DNA]</scope>
    <source>
        <strain evidence="9 14">PA221</strain>
    </source>
</reference>
<dbReference type="GO" id="GO:0003917">
    <property type="term" value="F:DNA topoisomerase type I (single strand cut, ATP-independent) activity"/>
    <property type="evidence" value="ECO:0007669"/>
    <property type="project" value="UniProtKB-EC"/>
</dbReference>
<evidence type="ECO:0000313" key="13">
    <source>
        <dbReference type="Proteomes" id="UP000284767"/>
    </source>
</evidence>
<comment type="caution">
    <text evidence="11">The sequence shown here is derived from an EMBL/GenBank/DDBJ whole genome shotgun (WGS) entry which is preliminary data.</text>
</comment>
<feature type="domain" description="DNA topoisomerase I catalytic core eukaryotic-type" evidence="7">
    <location>
        <begin position="94"/>
        <end position="267"/>
    </location>
</feature>
<evidence type="ECO:0000256" key="6">
    <source>
        <dbReference type="ARBA" id="ARBA00023235"/>
    </source>
</evidence>
<organism evidence="11 13">
    <name type="scientific">Pseudomonas aeruginosa</name>
    <dbReference type="NCBI Taxonomy" id="287"/>
    <lineage>
        <taxon>Bacteria</taxon>
        <taxon>Pseudomonadati</taxon>
        <taxon>Pseudomonadota</taxon>
        <taxon>Gammaproteobacteria</taxon>
        <taxon>Pseudomonadales</taxon>
        <taxon>Pseudomonadaceae</taxon>
        <taxon>Pseudomonas</taxon>
    </lineage>
</organism>
<keyword evidence="5" id="KW-0238">DNA-binding</keyword>
<name>A0A0C6EHW5_PSEAI</name>
<dbReference type="Gene3D" id="1.10.132.120">
    <property type="match status" value="1"/>
</dbReference>
<evidence type="ECO:0000256" key="1">
    <source>
        <dbReference type="ARBA" id="ARBA00000213"/>
    </source>
</evidence>